<evidence type="ECO:0000256" key="5">
    <source>
        <dbReference type="ARBA" id="ARBA00022857"/>
    </source>
</evidence>
<keyword evidence="3" id="KW-0285">Flavoprotein</keyword>
<evidence type="ECO:0000313" key="9">
    <source>
        <dbReference type="Proteomes" id="UP001165136"/>
    </source>
</evidence>
<dbReference type="PANTHER" id="PTHR43098:SF3">
    <property type="entry name" value="L-ORNITHINE N(5)-MONOOXYGENASE-RELATED"/>
    <property type="match status" value="1"/>
</dbReference>
<name>A0A9W6RC21_9PSEU</name>
<protein>
    <submittedName>
        <fullName evidence="8">Cyclohexanone monooxygenase</fullName>
    </submittedName>
</protein>
<keyword evidence="4" id="KW-0274">FAD</keyword>
<evidence type="ECO:0000256" key="1">
    <source>
        <dbReference type="ARBA" id="ARBA00001974"/>
    </source>
</evidence>
<evidence type="ECO:0000256" key="2">
    <source>
        <dbReference type="ARBA" id="ARBA00010139"/>
    </source>
</evidence>
<comment type="caution">
    <text evidence="8">The sequence shown here is derived from an EMBL/GenBank/DDBJ whole genome shotgun (WGS) entry which is preliminary data.</text>
</comment>
<evidence type="ECO:0000256" key="4">
    <source>
        <dbReference type="ARBA" id="ARBA00022827"/>
    </source>
</evidence>
<dbReference type="EMBL" id="BSTI01000034">
    <property type="protein sequence ID" value="GLY71292.1"/>
    <property type="molecule type" value="Genomic_DNA"/>
</dbReference>
<evidence type="ECO:0000256" key="7">
    <source>
        <dbReference type="ARBA" id="ARBA00023033"/>
    </source>
</evidence>
<dbReference type="SUPFAM" id="SSF51905">
    <property type="entry name" value="FAD/NAD(P)-binding domain"/>
    <property type="match status" value="2"/>
</dbReference>
<comment type="cofactor">
    <cofactor evidence="1">
        <name>FAD</name>
        <dbReference type="ChEBI" id="CHEBI:57692"/>
    </cofactor>
</comment>
<evidence type="ECO:0000313" key="8">
    <source>
        <dbReference type="EMBL" id="GLY71292.1"/>
    </source>
</evidence>
<keyword evidence="6" id="KW-0560">Oxidoreductase</keyword>
<organism evidence="8 9">
    <name type="scientific">Amycolatopsis taiwanensis</name>
    <dbReference type="NCBI Taxonomy" id="342230"/>
    <lineage>
        <taxon>Bacteria</taxon>
        <taxon>Bacillati</taxon>
        <taxon>Actinomycetota</taxon>
        <taxon>Actinomycetes</taxon>
        <taxon>Pseudonocardiales</taxon>
        <taxon>Pseudonocardiaceae</taxon>
        <taxon>Amycolatopsis</taxon>
    </lineage>
</organism>
<keyword evidence="5" id="KW-0521">NADP</keyword>
<dbReference type="PRINTS" id="PR00411">
    <property type="entry name" value="PNDRDTASEI"/>
</dbReference>
<proteinExistence type="inferred from homology"/>
<evidence type="ECO:0000256" key="3">
    <source>
        <dbReference type="ARBA" id="ARBA00022630"/>
    </source>
</evidence>
<dbReference type="PANTHER" id="PTHR43098">
    <property type="entry name" value="L-ORNITHINE N(5)-MONOOXYGENASE-RELATED"/>
    <property type="match status" value="1"/>
</dbReference>
<dbReference type="RefSeq" id="WP_027944608.1">
    <property type="nucleotide sequence ID" value="NZ_BSTI01000034.1"/>
</dbReference>
<dbReference type="AlphaFoldDB" id="A0A9W6RC21"/>
<evidence type="ECO:0000256" key="6">
    <source>
        <dbReference type="ARBA" id="ARBA00023002"/>
    </source>
</evidence>
<dbReference type="Pfam" id="PF13738">
    <property type="entry name" value="Pyr_redox_3"/>
    <property type="match status" value="1"/>
</dbReference>
<keyword evidence="7 8" id="KW-0503">Monooxygenase</keyword>
<dbReference type="GO" id="GO:0016709">
    <property type="term" value="F:oxidoreductase activity, acting on paired donors, with incorporation or reduction of molecular oxygen, NAD(P)H as one donor, and incorporation of one atom of oxygen"/>
    <property type="evidence" value="ECO:0007669"/>
    <property type="project" value="UniProtKB-ARBA"/>
</dbReference>
<dbReference type="InterPro" id="IPR036188">
    <property type="entry name" value="FAD/NAD-bd_sf"/>
</dbReference>
<dbReference type="Gene3D" id="3.50.50.60">
    <property type="entry name" value="FAD/NAD(P)-binding domain"/>
    <property type="match status" value="2"/>
</dbReference>
<dbReference type="Proteomes" id="UP001165136">
    <property type="component" value="Unassembled WGS sequence"/>
</dbReference>
<accession>A0A9W6RC21</accession>
<sequence>MSPEYDAVVIGAGFTGLYALYRLRELGMRIKGYEAGEGPGGTWYWNRYPGAQVDIESLTYSYSFDEDLQQEWHWPEDFSKQKDLEAYANHVADRFDLRKLIQFETRVDRLRFDEDEDLWHVHTDAGDHVTARYVIAATGSLNATNIPEFKGRESFAGESYHTAQWPKERVEFAGKRVGVIGTGSSGVQIIPEIAKEAAHLTVFQRTANFSMPSRNRPMDPEFEREYKKNYRAYREKAASDRSAVVPHIERDRSVFDVGEEERERILNEAWAARSGFRFIRSFNDVLTDAAANEVLAEFVRNKIRQTVRDPEVAELLCPKTHPLGTKRPLLDDGYYETFNRDNVELVDVRTNPIVEITPAGLRTTAHEYELDMLVYATGFDAMTGALTRMTVTGVGGGDLRDKWAHGPANYLGLVIAGFPNLFMVHGPGSPSVLAQMITTGEWQVDWIGDRLKYLRDNGYRRIEATADAEAAWGQETKAIADATLFPRADSWYVGANIPGKPRVFMVYIGGFPAYKQRCDEVVAEGYRGFALS</sequence>
<keyword evidence="9" id="KW-1185">Reference proteome</keyword>
<gene>
    <name evidence="8" type="ORF">Atai01_79110</name>
</gene>
<comment type="similarity">
    <text evidence="2">Belongs to the FAD-binding monooxygenase family.</text>
</comment>
<reference evidence="8" key="1">
    <citation type="submission" date="2023-03" db="EMBL/GenBank/DDBJ databases">
        <title>Amycolatopsis taiwanensis NBRC 103393.</title>
        <authorList>
            <person name="Ichikawa N."/>
            <person name="Sato H."/>
            <person name="Tonouchi N."/>
        </authorList>
    </citation>
    <scope>NUCLEOTIDE SEQUENCE</scope>
    <source>
        <strain evidence="8">NBRC 103393</strain>
    </source>
</reference>
<dbReference type="InterPro" id="IPR050775">
    <property type="entry name" value="FAD-binding_Monooxygenases"/>
</dbReference>